<dbReference type="Pfam" id="PF12796">
    <property type="entry name" value="Ank_2"/>
    <property type="match status" value="1"/>
</dbReference>
<protein>
    <recommendedName>
        <fullName evidence="6">Ankyrin repeat protein</fullName>
    </recommendedName>
</protein>
<dbReference type="Proteomes" id="UP001627154">
    <property type="component" value="Unassembled WGS sequence"/>
</dbReference>
<comment type="caution">
    <text evidence="4">The sequence shown here is derived from an EMBL/GenBank/DDBJ whole genome shotgun (WGS) entry which is preliminary data.</text>
</comment>
<evidence type="ECO:0000256" key="3">
    <source>
        <dbReference type="PROSITE-ProRule" id="PRU00023"/>
    </source>
</evidence>
<accession>A0ABD2XMA4</accession>
<feature type="repeat" description="ANK" evidence="3">
    <location>
        <begin position="146"/>
        <end position="178"/>
    </location>
</feature>
<dbReference type="PANTHER" id="PTHR24134:SF9">
    <property type="entry name" value="ANKYRIN REPEAT AND SOCS BOX PROTEIN 8"/>
    <property type="match status" value="1"/>
</dbReference>
<dbReference type="PROSITE" id="PS50297">
    <property type="entry name" value="ANK_REP_REGION"/>
    <property type="match status" value="3"/>
</dbReference>
<dbReference type="InterPro" id="IPR036770">
    <property type="entry name" value="Ankyrin_rpt-contain_sf"/>
</dbReference>
<dbReference type="PANTHER" id="PTHR24134">
    <property type="entry name" value="ANKYRIN REPEAT-CONTAINING PROTEIN DDB_G0279043"/>
    <property type="match status" value="1"/>
</dbReference>
<name>A0ABD2XMA4_9HYME</name>
<feature type="repeat" description="ANK" evidence="3">
    <location>
        <begin position="260"/>
        <end position="292"/>
    </location>
</feature>
<dbReference type="Gene3D" id="1.25.40.20">
    <property type="entry name" value="Ankyrin repeat-containing domain"/>
    <property type="match status" value="1"/>
</dbReference>
<feature type="repeat" description="ANK" evidence="3">
    <location>
        <begin position="178"/>
        <end position="210"/>
    </location>
</feature>
<dbReference type="PRINTS" id="PR01415">
    <property type="entry name" value="ANKYRIN"/>
</dbReference>
<dbReference type="Pfam" id="PF00023">
    <property type="entry name" value="Ank"/>
    <property type="match status" value="1"/>
</dbReference>
<evidence type="ECO:0008006" key="6">
    <source>
        <dbReference type="Google" id="ProtNLM"/>
    </source>
</evidence>
<dbReference type="InterPro" id="IPR002110">
    <property type="entry name" value="Ankyrin_rpt"/>
</dbReference>
<keyword evidence="5" id="KW-1185">Reference proteome</keyword>
<keyword evidence="2 3" id="KW-0040">ANK repeat</keyword>
<evidence type="ECO:0000256" key="2">
    <source>
        <dbReference type="ARBA" id="ARBA00023043"/>
    </source>
</evidence>
<evidence type="ECO:0000313" key="4">
    <source>
        <dbReference type="EMBL" id="KAL3406462.1"/>
    </source>
</evidence>
<dbReference type="AlphaFoldDB" id="A0ABD2XMA4"/>
<proteinExistence type="predicted"/>
<gene>
    <name evidence="4" type="ORF">TKK_001780</name>
</gene>
<evidence type="ECO:0000256" key="1">
    <source>
        <dbReference type="ARBA" id="ARBA00022737"/>
    </source>
</evidence>
<dbReference type="SMART" id="SM00248">
    <property type="entry name" value="ANK"/>
    <property type="match status" value="4"/>
</dbReference>
<organism evidence="4 5">
    <name type="scientific">Trichogramma kaykai</name>
    <dbReference type="NCBI Taxonomy" id="54128"/>
    <lineage>
        <taxon>Eukaryota</taxon>
        <taxon>Metazoa</taxon>
        <taxon>Ecdysozoa</taxon>
        <taxon>Arthropoda</taxon>
        <taxon>Hexapoda</taxon>
        <taxon>Insecta</taxon>
        <taxon>Pterygota</taxon>
        <taxon>Neoptera</taxon>
        <taxon>Endopterygota</taxon>
        <taxon>Hymenoptera</taxon>
        <taxon>Apocrita</taxon>
        <taxon>Proctotrupomorpha</taxon>
        <taxon>Chalcidoidea</taxon>
        <taxon>Trichogrammatidae</taxon>
        <taxon>Trichogramma</taxon>
    </lineage>
</organism>
<evidence type="ECO:0000313" key="5">
    <source>
        <dbReference type="Proteomes" id="UP001627154"/>
    </source>
</evidence>
<dbReference type="SUPFAM" id="SSF48403">
    <property type="entry name" value="Ankyrin repeat"/>
    <property type="match status" value="1"/>
</dbReference>
<reference evidence="4 5" key="1">
    <citation type="journal article" date="2024" name="bioRxiv">
        <title>A reference genome for Trichogramma kaykai: A tiny desert-dwelling parasitoid wasp with competing sex-ratio distorters.</title>
        <authorList>
            <person name="Culotta J."/>
            <person name="Lindsey A.R."/>
        </authorList>
    </citation>
    <scope>NUCLEOTIDE SEQUENCE [LARGE SCALE GENOMIC DNA]</scope>
    <source>
        <strain evidence="4 5">KSX58</strain>
    </source>
</reference>
<sequence>MSLNQNNAYYSRVQKFNNHLKSIRKARTRREEFCRMLMGWSVWHRTHNLMGRVLIQLMNDKSLFPSVKDKHFFLKFSVKFKNLKITKLLKASKLEISEVRFKDGRCALHYLADLYESTERVSNGIFTFKFMKYLLKNPRQNYVDGQGYTYLHGACSTGDIETVKQLICQGVDVNLDTYKFSPLFIAAQSRRENVVEVLLEHGANPNYQNLDQSTPLHALASLRVCDCVASYCFCDRRRPVDKIVNMLINKGANIEARNCHGDTPLQSALLVFDSDLLRTLLEHGANVNNLNEDRMFRMDFTPFELKNYPITLNMIEAMKSLQSAGYSMNLHTALRMMKYWMRVRGNDIDYFTLCFDEESDERDLTMAAAIANQS</sequence>
<dbReference type="PROSITE" id="PS50088">
    <property type="entry name" value="ANK_REPEAT"/>
    <property type="match status" value="3"/>
</dbReference>
<dbReference type="EMBL" id="JBJJXI010000019">
    <property type="protein sequence ID" value="KAL3406462.1"/>
    <property type="molecule type" value="Genomic_DNA"/>
</dbReference>
<keyword evidence="1" id="KW-0677">Repeat</keyword>